<dbReference type="InterPro" id="IPR058513">
    <property type="entry name" value="DUF8200"/>
</dbReference>
<dbReference type="NCBIfam" id="NF047636">
    <property type="entry name" value="CC_3452_fam"/>
    <property type="match status" value="1"/>
</dbReference>
<keyword evidence="3" id="KW-1185">Reference proteome</keyword>
<name>A0A918VEX4_9SPHN</name>
<feature type="chain" id="PRO_5038000412" description="Secreted protein" evidence="1">
    <location>
        <begin position="29"/>
        <end position="114"/>
    </location>
</feature>
<reference evidence="2" key="2">
    <citation type="submission" date="2020-09" db="EMBL/GenBank/DDBJ databases">
        <authorList>
            <person name="Sun Q."/>
            <person name="Kim S."/>
        </authorList>
    </citation>
    <scope>NUCLEOTIDE SEQUENCE</scope>
    <source>
        <strain evidence="2">KCTC 32422</strain>
    </source>
</reference>
<feature type="signal peptide" evidence="1">
    <location>
        <begin position="1"/>
        <end position="28"/>
    </location>
</feature>
<evidence type="ECO:0000313" key="2">
    <source>
        <dbReference type="EMBL" id="GGZ93746.1"/>
    </source>
</evidence>
<sequence>MTTVFQRPLARTLFVGALAIVGTIGSFTATTTPALAQSARYTAVLATALEAPAKKVVNGAAWTCTGTSCTGSSDGSAPARTCARVVKAFGPVTSFATPKGELSADQLARCNGAA</sequence>
<comment type="caution">
    <text evidence="2">The sequence shown here is derived from an EMBL/GenBank/DDBJ whole genome shotgun (WGS) entry which is preliminary data.</text>
</comment>
<dbReference type="InterPro" id="IPR058067">
    <property type="entry name" value="CC_3452-like"/>
</dbReference>
<evidence type="ECO:0008006" key="4">
    <source>
        <dbReference type="Google" id="ProtNLM"/>
    </source>
</evidence>
<evidence type="ECO:0000256" key="1">
    <source>
        <dbReference type="SAM" id="SignalP"/>
    </source>
</evidence>
<accession>A0A918VEX4</accession>
<protein>
    <recommendedName>
        <fullName evidence="4">Secreted protein</fullName>
    </recommendedName>
</protein>
<dbReference type="RefSeq" id="WP_189539521.1">
    <property type="nucleotide sequence ID" value="NZ_BMZD01000002.1"/>
</dbReference>
<gene>
    <name evidence="2" type="ORF">GCM10011617_12120</name>
</gene>
<proteinExistence type="predicted"/>
<keyword evidence="1" id="KW-0732">Signal</keyword>
<reference evidence="2" key="1">
    <citation type="journal article" date="2014" name="Int. J. Syst. Evol. Microbiol.">
        <title>Complete genome sequence of Corynebacterium casei LMG S-19264T (=DSM 44701T), isolated from a smear-ripened cheese.</title>
        <authorList>
            <consortium name="US DOE Joint Genome Institute (JGI-PGF)"/>
            <person name="Walter F."/>
            <person name="Albersmeier A."/>
            <person name="Kalinowski J."/>
            <person name="Ruckert C."/>
        </authorList>
    </citation>
    <scope>NUCLEOTIDE SEQUENCE</scope>
    <source>
        <strain evidence="2">KCTC 32422</strain>
    </source>
</reference>
<dbReference type="Pfam" id="PF26624">
    <property type="entry name" value="DUF8200"/>
    <property type="match status" value="1"/>
</dbReference>
<organism evidence="2 3">
    <name type="scientific">Novosphingobium arvoryzae</name>
    <dbReference type="NCBI Taxonomy" id="1256514"/>
    <lineage>
        <taxon>Bacteria</taxon>
        <taxon>Pseudomonadati</taxon>
        <taxon>Pseudomonadota</taxon>
        <taxon>Alphaproteobacteria</taxon>
        <taxon>Sphingomonadales</taxon>
        <taxon>Sphingomonadaceae</taxon>
        <taxon>Novosphingobium</taxon>
    </lineage>
</organism>
<dbReference type="AlphaFoldDB" id="A0A918VEX4"/>
<evidence type="ECO:0000313" key="3">
    <source>
        <dbReference type="Proteomes" id="UP000634139"/>
    </source>
</evidence>
<dbReference type="EMBL" id="BMZD01000002">
    <property type="protein sequence ID" value="GGZ93746.1"/>
    <property type="molecule type" value="Genomic_DNA"/>
</dbReference>
<dbReference type="Proteomes" id="UP000634139">
    <property type="component" value="Unassembled WGS sequence"/>
</dbReference>